<evidence type="ECO:0000313" key="1">
    <source>
        <dbReference type="EMBL" id="PIQ87091.1"/>
    </source>
</evidence>
<reference evidence="1 2" key="1">
    <citation type="submission" date="2017-09" db="EMBL/GenBank/DDBJ databases">
        <title>Depth-based differentiation of microbial function through sediment-hosted aquifers and enrichment of novel symbionts in the deep terrestrial subsurface.</title>
        <authorList>
            <person name="Probst A.J."/>
            <person name="Ladd B."/>
            <person name="Jarett J.K."/>
            <person name="Geller-Mcgrath D.E."/>
            <person name="Sieber C.M."/>
            <person name="Emerson J.B."/>
            <person name="Anantharaman K."/>
            <person name="Thomas B.C."/>
            <person name="Malmstrom R."/>
            <person name="Stieglmeier M."/>
            <person name="Klingl A."/>
            <person name="Woyke T."/>
            <person name="Ryan C.M."/>
            <person name="Banfield J.F."/>
        </authorList>
    </citation>
    <scope>NUCLEOTIDE SEQUENCE [LARGE SCALE GENOMIC DNA]</scope>
    <source>
        <strain evidence="1">CG11_big_fil_rev_8_21_14_0_20_45_26</strain>
    </source>
</reference>
<comment type="caution">
    <text evidence="1">The sequence shown here is derived from an EMBL/GenBank/DDBJ whole genome shotgun (WGS) entry which is preliminary data.</text>
</comment>
<evidence type="ECO:0000313" key="2">
    <source>
        <dbReference type="Proteomes" id="UP000230859"/>
    </source>
</evidence>
<dbReference type="AlphaFoldDB" id="A0A2H0LRV2"/>
<sequence length="545" mass="62255">MSKAERLFNFRYLVIAAVLLTWLPLSARASEMQEFKGNASGTYRDIFDQNIFYEGTKYLNFDRLFRAIRRQPVRAKDINVFDEVPDNAYFTNRHARKKLSAQALEKGYSETEGPDTKGPLTVLKAKFFDSLASLLVRDSRGDEYVLKFDPYSHLALATSSEVIASRFYYAIGYNVPQYSIVKIRTDQLVIGPNALLFDDSGFQKKLTQEKLQERFLFLPVDTEGNFRASAGKILPGTYLGTFQFKGRGKHNPGDSLKAEERRSIRALQVFASWLNDYRMSRISTLAVAFESNGKREMKYYLTDFEDTLGAVLDREKAPMFTHEYLFDYGETIKSFVSLGGYVKPWQKRWKEADEKSASPAVGYFDNRYFDPGRFKTQLPHDAFKDLTPADAFWAAKTVMSFSDDEIAAMVKAGRLSRREDEDHLTKTLAERRDLIGRYWFERACPLDDFKFSGTLLSFTNLAVQAGFQDQGAGYQVDIDQMDGKKRQPVASFTIRENSIDLGRWLGHSQNLWVGISPASDEKNQKQPHVFIQLGSSGILSIEHED</sequence>
<name>A0A2H0LRV2_9BACT</name>
<organism evidence="1 2">
    <name type="scientific">Candidatus Abzuiibacterium crystallinum</name>
    <dbReference type="NCBI Taxonomy" id="1974748"/>
    <lineage>
        <taxon>Bacteria</taxon>
        <taxon>Pseudomonadati</taxon>
        <taxon>Candidatus Omnitrophota</taxon>
        <taxon>Candidatus Abzuiibacterium</taxon>
    </lineage>
</organism>
<proteinExistence type="predicted"/>
<dbReference type="Proteomes" id="UP000230859">
    <property type="component" value="Unassembled WGS sequence"/>
</dbReference>
<accession>A0A2H0LRV2</accession>
<protein>
    <submittedName>
        <fullName evidence="1">Uncharacterized protein</fullName>
    </submittedName>
</protein>
<gene>
    <name evidence="1" type="ORF">COV74_02060</name>
</gene>
<dbReference type="EMBL" id="PCVY01000020">
    <property type="protein sequence ID" value="PIQ87091.1"/>
    <property type="molecule type" value="Genomic_DNA"/>
</dbReference>